<evidence type="ECO:0000313" key="2">
    <source>
        <dbReference type="EMBL" id="EGD87599.2"/>
    </source>
</evidence>
<dbReference type="RefSeq" id="XP_047604144.1">
    <property type="nucleotide sequence ID" value="XM_047748168.1"/>
</dbReference>
<dbReference type="GeneID" id="10378068"/>
<dbReference type="EMBL" id="GG700650">
    <property type="protein sequence ID" value="EGD87599.2"/>
    <property type="molecule type" value="Genomic_DNA"/>
</dbReference>
<evidence type="ECO:0000313" key="3">
    <source>
        <dbReference type="Proteomes" id="UP000008864"/>
    </source>
</evidence>
<dbReference type="VEuPathDB" id="FungiDB:TERG_03846"/>
<feature type="compositionally biased region" description="Basic and acidic residues" evidence="1">
    <location>
        <begin position="1"/>
        <end position="17"/>
    </location>
</feature>
<dbReference type="InParanoid" id="F2SMC5"/>
<dbReference type="HOGENOM" id="CLU_1497270_0_0_1"/>
<dbReference type="Proteomes" id="UP000008864">
    <property type="component" value="Unassembled WGS sequence"/>
</dbReference>
<dbReference type="AlphaFoldDB" id="F2SMC5"/>
<sequence>MRHRDVLSEEKTEDGREMSPGPRLGRAQQVAGGARVGQSGAAMGPKGVGRGCLASRFGLLRPAKWRHDLAVVPSYWVLKHAPGMTQQKRVDGPDQASGIGTGSQYKTRTTSSNGSDRDIPTWPWRTSASCGLRLKLLSVKSSEGYFQQHFSHSQQDVDLAGQALQAFTKRVETKSSIMIA</sequence>
<name>F2SMC5_TRIRC</name>
<keyword evidence="3" id="KW-1185">Reference proteome</keyword>
<gene>
    <name evidence="2" type="ORF">TERG_03846</name>
</gene>
<organism evidence="2 3">
    <name type="scientific">Trichophyton rubrum (strain ATCC MYA-4607 / CBS 118892)</name>
    <name type="common">Athlete's foot fungus</name>
    <dbReference type="NCBI Taxonomy" id="559305"/>
    <lineage>
        <taxon>Eukaryota</taxon>
        <taxon>Fungi</taxon>
        <taxon>Dikarya</taxon>
        <taxon>Ascomycota</taxon>
        <taxon>Pezizomycotina</taxon>
        <taxon>Eurotiomycetes</taxon>
        <taxon>Eurotiomycetidae</taxon>
        <taxon>Onygenales</taxon>
        <taxon>Arthrodermataceae</taxon>
        <taxon>Trichophyton</taxon>
    </lineage>
</organism>
<feature type="region of interest" description="Disordered" evidence="1">
    <location>
        <begin position="86"/>
        <end position="120"/>
    </location>
</feature>
<proteinExistence type="predicted"/>
<accession>F2SMC5</accession>
<feature type="compositionally biased region" description="Polar residues" evidence="1">
    <location>
        <begin position="102"/>
        <end position="114"/>
    </location>
</feature>
<reference evidence="3" key="1">
    <citation type="journal article" date="2012" name="MBio">
        <title>Comparative genome analysis of Trichophyton rubrum and related dermatophytes reveals candidate genes involved in infection.</title>
        <authorList>
            <person name="Martinez D.A."/>
            <person name="Oliver B.G."/>
            <person name="Graeser Y."/>
            <person name="Goldberg J.M."/>
            <person name="Li W."/>
            <person name="Martinez-Rossi N.M."/>
            <person name="Monod M."/>
            <person name="Shelest E."/>
            <person name="Barton R.C."/>
            <person name="Birch E."/>
            <person name="Brakhage A.A."/>
            <person name="Chen Z."/>
            <person name="Gurr S.J."/>
            <person name="Heiman D."/>
            <person name="Heitman J."/>
            <person name="Kosti I."/>
            <person name="Rossi A."/>
            <person name="Saif S."/>
            <person name="Samalova M."/>
            <person name="Saunders C.W."/>
            <person name="Shea T."/>
            <person name="Summerbell R.C."/>
            <person name="Xu J."/>
            <person name="Young S."/>
            <person name="Zeng Q."/>
            <person name="Birren B.W."/>
            <person name="Cuomo C.A."/>
            <person name="White T.C."/>
        </authorList>
    </citation>
    <scope>NUCLEOTIDE SEQUENCE [LARGE SCALE GENOMIC DNA]</scope>
    <source>
        <strain evidence="3">ATCC MYA-4607 / CBS 118892</strain>
    </source>
</reference>
<protein>
    <submittedName>
        <fullName evidence="2">Uncharacterized protein</fullName>
    </submittedName>
</protein>
<evidence type="ECO:0000256" key="1">
    <source>
        <dbReference type="SAM" id="MobiDB-lite"/>
    </source>
</evidence>
<feature type="region of interest" description="Disordered" evidence="1">
    <location>
        <begin position="1"/>
        <end position="47"/>
    </location>
</feature>